<evidence type="ECO:0000313" key="1">
    <source>
        <dbReference type="EMBL" id="RAW15336.1"/>
    </source>
</evidence>
<keyword evidence="2" id="KW-1185">Reference proteome</keyword>
<evidence type="ECO:0000313" key="2">
    <source>
        <dbReference type="Proteomes" id="UP000250462"/>
    </source>
</evidence>
<dbReference type="AlphaFoldDB" id="A0A329QTB6"/>
<gene>
    <name evidence="1" type="ORF">DPM12_08750</name>
</gene>
<accession>A0A329QTB6</accession>
<reference evidence="1 2" key="1">
    <citation type="submission" date="2018-06" db="EMBL/GenBank/DDBJ databases">
        <title>Phytoactinopolyspora halophila sp. nov., a novel halophilic actinomycete isolated from a saline soil in China.</title>
        <authorList>
            <person name="Tang S.-K."/>
        </authorList>
    </citation>
    <scope>NUCLEOTIDE SEQUENCE [LARGE SCALE GENOMIC DNA]</scope>
    <source>
        <strain evidence="1 2">YIM 96934</strain>
    </source>
</reference>
<dbReference type="EMBL" id="QMIG01000006">
    <property type="protein sequence ID" value="RAW15336.1"/>
    <property type="molecule type" value="Genomic_DNA"/>
</dbReference>
<proteinExistence type="predicted"/>
<name>A0A329QTB6_9ACTN</name>
<dbReference type="InterPro" id="IPR009057">
    <property type="entry name" value="Homeodomain-like_sf"/>
</dbReference>
<comment type="caution">
    <text evidence="1">The sequence shown here is derived from an EMBL/GenBank/DDBJ whole genome shotgun (WGS) entry which is preliminary data.</text>
</comment>
<protein>
    <submittedName>
        <fullName evidence="1">Uncharacterized protein</fullName>
    </submittedName>
</protein>
<dbReference type="Proteomes" id="UP000250462">
    <property type="component" value="Unassembled WGS sequence"/>
</dbReference>
<dbReference type="SUPFAM" id="SSF46689">
    <property type="entry name" value="Homeodomain-like"/>
    <property type="match status" value="1"/>
</dbReference>
<organism evidence="1 2">
    <name type="scientific">Phytoactinopolyspora halophila</name>
    <dbReference type="NCBI Taxonomy" id="1981511"/>
    <lineage>
        <taxon>Bacteria</taxon>
        <taxon>Bacillati</taxon>
        <taxon>Actinomycetota</taxon>
        <taxon>Actinomycetes</taxon>
        <taxon>Jiangellales</taxon>
        <taxon>Jiangellaceae</taxon>
        <taxon>Phytoactinopolyspora</taxon>
    </lineage>
</organism>
<sequence>MVCDEYPNVRVSVRTLSRAGAEQRRALADMLEVAGELVTVEVIPILPDEIQKRVDRSRRFRRYAVLAQRRASREWRLAARELYASGMSMRDVATVLGVSHQRISQLVAP</sequence>